<reference evidence="3 4" key="1">
    <citation type="journal article" date="2018" name="Sci. Rep.">
        <title>Comparative genomics provides insights into the lifestyle and reveals functional heterogeneity of dark septate endophytic fungi.</title>
        <authorList>
            <person name="Knapp D.G."/>
            <person name="Nemeth J.B."/>
            <person name="Barry K."/>
            <person name="Hainaut M."/>
            <person name="Henrissat B."/>
            <person name="Johnson J."/>
            <person name="Kuo A."/>
            <person name="Lim J.H.P."/>
            <person name="Lipzen A."/>
            <person name="Nolan M."/>
            <person name="Ohm R.A."/>
            <person name="Tamas L."/>
            <person name="Grigoriev I.V."/>
            <person name="Spatafora J.W."/>
            <person name="Nagy L.G."/>
            <person name="Kovacs G.M."/>
        </authorList>
    </citation>
    <scope>NUCLEOTIDE SEQUENCE [LARGE SCALE GENOMIC DNA]</scope>
    <source>
        <strain evidence="3 4">DSE2036</strain>
    </source>
</reference>
<dbReference type="EMBL" id="KZ805400">
    <property type="protein sequence ID" value="PVH99068.1"/>
    <property type="molecule type" value="Genomic_DNA"/>
</dbReference>
<gene>
    <name evidence="3" type="ORF">DM02DRAFT_21681</name>
</gene>
<feature type="compositionally biased region" description="Basic residues" evidence="1">
    <location>
        <begin position="115"/>
        <end position="133"/>
    </location>
</feature>
<evidence type="ECO:0000313" key="4">
    <source>
        <dbReference type="Proteomes" id="UP000244855"/>
    </source>
</evidence>
<evidence type="ECO:0000313" key="3">
    <source>
        <dbReference type="EMBL" id="PVH99068.1"/>
    </source>
</evidence>
<evidence type="ECO:0000256" key="2">
    <source>
        <dbReference type="SAM" id="Phobius"/>
    </source>
</evidence>
<dbReference type="Proteomes" id="UP000244855">
    <property type="component" value="Unassembled WGS sequence"/>
</dbReference>
<keyword evidence="2" id="KW-1133">Transmembrane helix</keyword>
<protein>
    <submittedName>
        <fullName evidence="3">Uncharacterized protein</fullName>
    </submittedName>
</protein>
<keyword evidence="2" id="KW-0812">Transmembrane</keyword>
<dbReference type="AlphaFoldDB" id="A0A2V1DM10"/>
<organism evidence="3 4">
    <name type="scientific">Periconia macrospinosa</name>
    <dbReference type="NCBI Taxonomy" id="97972"/>
    <lineage>
        <taxon>Eukaryota</taxon>
        <taxon>Fungi</taxon>
        <taxon>Dikarya</taxon>
        <taxon>Ascomycota</taxon>
        <taxon>Pezizomycotina</taxon>
        <taxon>Dothideomycetes</taxon>
        <taxon>Pleosporomycetidae</taxon>
        <taxon>Pleosporales</taxon>
        <taxon>Massarineae</taxon>
        <taxon>Periconiaceae</taxon>
        <taxon>Periconia</taxon>
    </lineage>
</organism>
<feature type="transmembrane region" description="Helical" evidence="2">
    <location>
        <begin position="25"/>
        <end position="40"/>
    </location>
</feature>
<evidence type="ECO:0000256" key="1">
    <source>
        <dbReference type="SAM" id="MobiDB-lite"/>
    </source>
</evidence>
<accession>A0A2V1DM10</accession>
<sequence length="158" mass="17319">MLSWTVDTCVGRGCRERRRGGRRRRVVVVIVVVAAAVVVGECERGPGGWNGRECGGMAELLCLDRIVIPSIQGDGVVLLDEMQVEETACNPPVSSLFCGLGEQLGGLQSDGAPNRRSRGARKKEGRKERKNKQRGMTLGSWRRGRDRTREEVGVDSNK</sequence>
<name>A0A2V1DM10_9PLEO</name>
<proteinExistence type="predicted"/>
<keyword evidence="2" id="KW-0472">Membrane</keyword>
<feature type="region of interest" description="Disordered" evidence="1">
    <location>
        <begin position="105"/>
        <end position="158"/>
    </location>
</feature>
<keyword evidence="4" id="KW-1185">Reference proteome</keyword>
<feature type="compositionally biased region" description="Basic and acidic residues" evidence="1">
    <location>
        <begin position="147"/>
        <end position="158"/>
    </location>
</feature>